<evidence type="ECO:0000313" key="1">
    <source>
        <dbReference type="Proteomes" id="UP000887576"/>
    </source>
</evidence>
<reference evidence="2" key="1">
    <citation type="submission" date="2022-11" db="UniProtKB">
        <authorList>
            <consortium name="WormBaseParasite"/>
        </authorList>
    </citation>
    <scope>IDENTIFICATION</scope>
</reference>
<dbReference type="WBParaSite" id="JU765_v2.g8673.t1">
    <property type="protein sequence ID" value="JU765_v2.g8673.t1"/>
    <property type="gene ID" value="JU765_v2.g8673"/>
</dbReference>
<proteinExistence type="predicted"/>
<protein>
    <submittedName>
        <fullName evidence="2">BTB domain-containing protein</fullName>
    </submittedName>
</protein>
<organism evidence="1 2">
    <name type="scientific">Panagrolaimus sp. JU765</name>
    <dbReference type="NCBI Taxonomy" id="591449"/>
    <lineage>
        <taxon>Eukaryota</taxon>
        <taxon>Metazoa</taxon>
        <taxon>Ecdysozoa</taxon>
        <taxon>Nematoda</taxon>
        <taxon>Chromadorea</taxon>
        <taxon>Rhabditida</taxon>
        <taxon>Tylenchina</taxon>
        <taxon>Panagrolaimomorpha</taxon>
        <taxon>Panagrolaimoidea</taxon>
        <taxon>Panagrolaimidae</taxon>
        <taxon>Panagrolaimus</taxon>
    </lineage>
</organism>
<dbReference type="Proteomes" id="UP000887576">
    <property type="component" value="Unplaced"/>
</dbReference>
<evidence type="ECO:0000313" key="2">
    <source>
        <dbReference type="WBParaSite" id="JU765_v2.g8673.t1"/>
    </source>
</evidence>
<accession>A0AC34RNJ6</accession>
<name>A0AC34RNJ6_9BILA</name>
<sequence>MHKCILSTASPVFASMFRTHNPEVVCDIIRDYGYKVIEAAVNLMYKREFNADLTVKTLLNLFRFSKKYELVDEIQIFEKLVEKINVTTIRRILSFSFQHAMSELYQRCVDYFAKDFEVRICQINDLESLNMEFVNDVIKKYQVYKKKWNSLQC</sequence>